<dbReference type="KEGG" id="gaw:V144x_50410"/>
<evidence type="ECO:0000259" key="4">
    <source>
        <dbReference type="SMART" id="SM00479"/>
    </source>
</evidence>
<accession>A0A517W2S1</accession>
<evidence type="ECO:0000313" key="6">
    <source>
        <dbReference type="Proteomes" id="UP000318704"/>
    </source>
</evidence>
<dbReference type="SUPFAM" id="SSF53098">
    <property type="entry name" value="Ribonuclease H-like"/>
    <property type="match status" value="1"/>
</dbReference>
<dbReference type="AlphaFoldDB" id="A0A517W2S1"/>
<dbReference type="CDD" id="cd06133">
    <property type="entry name" value="ERI-1_3'hExo_like"/>
    <property type="match status" value="1"/>
</dbReference>
<dbReference type="InterPro" id="IPR051274">
    <property type="entry name" value="3-5_Exoribonuclease"/>
</dbReference>
<dbReference type="GO" id="GO:0000175">
    <property type="term" value="F:3'-5'-RNA exonuclease activity"/>
    <property type="evidence" value="ECO:0007669"/>
    <property type="project" value="InterPro"/>
</dbReference>
<name>A0A517W2S1_9PLAN</name>
<dbReference type="Pfam" id="PF00929">
    <property type="entry name" value="RNase_T"/>
    <property type="match status" value="1"/>
</dbReference>
<sequence length="205" mass="23487">MGLLAESESMSQVQDEFRRIPFFLIIDLEATCCNQKTVPRLEMEIIEIGAVIVAQESLSVVDEFQTFIRPVRHPQLTPFCTELTSIRQSDLTDSPRYSEALSLLQRWLTPFDQYLFCSWGDYDKSQFEQDCRFHQIAYPFRSGHLNLKKQFSKSQGLTKKYGMAGALKLANITLEGTHHRGIDDARNMAKLMPYIVGIEKVASVK</sequence>
<dbReference type="InterPro" id="IPR012337">
    <property type="entry name" value="RNaseH-like_sf"/>
</dbReference>
<evidence type="ECO:0000256" key="3">
    <source>
        <dbReference type="ARBA" id="ARBA00022839"/>
    </source>
</evidence>
<keyword evidence="3" id="KW-0269">Exonuclease</keyword>
<organism evidence="5 6">
    <name type="scientific">Gimesia aquarii</name>
    <dbReference type="NCBI Taxonomy" id="2527964"/>
    <lineage>
        <taxon>Bacteria</taxon>
        <taxon>Pseudomonadati</taxon>
        <taxon>Planctomycetota</taxon>
        <taxon>Planctomycetia</taxon>
        <taxon>Planctomycetales</taxon>
        <taxon>Planctomycetaceae</taxon>
        <taxon>Gimesia</taxon>
    </lineage>
</organism>
<dbReference type="InterPro" id="IPR047201">
    <property type="entry name" value="ERI-1_3'hExo-like"/>
</dbReference>
<dbReference type="GO" id="GO:0003676">
    <property type="term" value="F:nucleic acid binding"/>
    <property type="evidence" value="ECO:0007669"/>
    <property type="project" value="InterPro"/>
</dbReference>
<dbReference type="Proteomes" id="UP000318704">
    <property type="component" value="Chromosome"/>
</dbReference>
<proteinExistence type="predicted"/>
<dbReference type="SMART" id="SM00479">
    <property type="entry name" value="EXOIII"/>
    <property type="match status" value="1"/>
</dbReference>
<dbReference type="GO" id="GO:0006259">
    <property type="term" value="P:DNA metabolic process"/>
    <property type="evidence" value="ECO:0007669"/>
    <property type="project" value="UniProtKB-ARBA"/>
</dbReference>
<dbReference type="PANTHER" id="PTHR23044">
    <property type="entry name" value="3'-5' EXONUCLEASE ERI1-RELATED"/>
    <property type="match status" value="1"/>
</dbReference>
<evidence type="ECO:0000256" key="2">
    <source>
        <dbReference type="ARBA" id="ARBA00022801"/>
    </source>
</evidence>
<dbReference type="InterPro" id="IPR013520">
    <property type="entry name" value="Ribonucl_H"/>
</dbReference>
<keyword evidence="2" id="KW-0378">Hydrolase</keyword>
<evidence type="ECO:0000313" key="5">
    <source>
        <dbReference type="EMBL" id="QDT99530.1"/>
    </source>
</evidence>
<gene>
    <name evidence="5" type="ORF">V144x_50410</name>
</gene>
<protein>
    <submittedName>
        <fullName evidence="5">Sporulation inhibitor KapD</fullName>
    </submittedName>
</protein>
<dbReference type="InterPro" id="IPR036397">
    <property type="entry name" value="RNaseH_sf"/>
</dbReference>
<dbReference type="PANTHER" id="PTHR23044:SF61">
    <property type="entry name" value="3'-5' EXORIBONUCLEASE 1-RELATED"/>
    <property type="match status" value="1"/>
</dbReference>
<feature type="domain" description="Exonuclease" evidence="4">
    <location>
        <begin position="22"/>
        <end position="201"/>
    </location>
</feature>
<dbReference type="Gene3D" id="3.30.420.10">
    <property type="entry name" value="Ribonuclease H-like superfamily/Ribonuclease H"/>
    <property type="match status" value="1"/>
</dbReference>
<reference evidence="5 6" key="1">
    <citation type="submission" date="2019-03" db="EMBL/GenBank/DDBJ databases">
        <title>Deep-cultivation of Planctomycetes and their phenomic and genomic characterization uncovers novel biology.</title>
        <authorList>
            <person name="Wiegand S."/>
            <person name="Jogler M."/>
            <person name="Boedeker C."/>
            <person name="Pinto D."/>
            <person name="Vollmers J."/>
            <person name="Rivas-Marin E."/>
            <person name="Kohn T."/>
            <person name="Peeters S.H."/>
            <person name="Heuer A."/>
            <person name="Rast P."/>
            <person name="Oberbeckmann S."/>
            <person name="Bunk B."/>
            <person name="Jeske O."/>
            <person name="Meyerdierks A."/>
            <person name="Storesund J.E."/>
            <person name="Kallscheuer N."/>
            <person name="Luecker S."/>
            <person name="Lage O.M."/>
            <person name="Pohl T."/>
            <person name="Merkel B.J."/>
            <person name="Hornburger P."/>
            <person name="Mueller R.-W."/>
            <person name="Bruemmer F."/>
            <person name="Labrenz M."/>
            <person name="Spormann A.M."/>
            <person name="Op den Camp H."/>
            <person name="Overmann J."/>
            <person name="Amann R."/>
            <person name="Jetten M.S.M."/>
            <person name="Mascher T."/>
            <person name="Medema M.H."/>
            <person name="Devos D.P."/>
            <person name="Kaster A.-K."/>
            <person name="Ovreas L."/>
            <person name="Rohde M."/>
            <person name="Galperin M.Y."/>
            <person name="Jogler C."/>
        </authorList>
    </citation>
    <scope>NUCLEOTIDE SEQUENCE [LARGE SCALE GENOMIC DNA]</scope>
    <source>
        <strain evidence="5 6">V144</strain>
    </source>
</reference>
<keyword evidence="1" id="KW-0540">Nuclease</keyword>
<evidence type="ECO:0000256" key="1">
    <source>
        <dbReference type="ARBA" id="ARBA00022722"/>
    </source>
</evidence>
<dbReference type="EMBL" id="CP037920">
    <property type="protein sequence ID" value="QDT99530.1"/>
    <property type="molecule type" value="Genomic_DNA"/>
</dbReference>